<dbReference type="PROSITE" id="PS50850">
    <property type="entry name" value="MFS"/>
    <property type="match status" value="1"/>
</dbReference>
<feature type="transmembrane region" description="Helical" evidence="6">
    <location>
        <begin position="563"/>
        <end position="585"/>
    </location>
</feature>
<dbReference type="InParanoid" id="D2VLP3"/>
<feature type="domain" description="Major facilitator superfamily (MFS) profile" evidence="7">
    <location>
        <begin position="208"/>
        <end position="749"/>
    </location>
</feature>
<evidence type="ECO:0000256" key="3">
    <source>
        <dbReference type="ARBA" id="ARBA00022989"/>
    </source>
</evidence>
<dbReference type="VEuPathDB" id="AmoebaDB:NAEGRDRAFT_50591"/>
<feature type="transmembrane region" description="Helical" evidence="6">
    <location>
        <begin position="419"/>
        <end position="438"/>
    </location>
</feature>
<feature type="transmembrane region" description="Helical" evidence="6">
    <location>
        <begin position="605"/>
        <end position="628"/>
    </location>
</feature>
<evidence type="ECO:0000313" key="8">
    <source>
        <dbReference type="EMBL" id="EFC42094.1"/>
    </source>
</evidence>
<feature type="transmembrane region" description="Helical" evidence="6">
    <location>
        <begin position="256"/>
        <end position="279"/>
    </location>
</feature>
<proteinExistence type="predicted"/>
<dbReference type="KEGG" id="ngr:NAEGRDRAFT_50591"/>
<evidence type="ECO:0000256" key="5">
    <source>
        <dbReference type="SAM" id="MobiDB-lite"/>
    </source>
</evidence>
<feature type="region of interest" description="Disordered" evidence="5">
    <location>
        <begin position="447"/>
        <end position="483"/>
    </location>
</feature>
<feature type="transmembrane region" description="Helical" evidence="6">
    <location>
        <begin position="291"/>
        <end position="311"/>
    </location>
</feature>
<feature type="transmembrane region" description="Helical" evidence="6">
    <location>
        <begin position="198"/>
        <end position="218"/>
    </location>
</feature>
<evidence type="ECO:0000256" key="1">
    <source>
        <dbReference type="ARBA" id="ARBA00004141"/>
    </source>
</evidence>
<feature type="compositionally biased region" description="Low complexity" evidence="5">
    <location>
        <begin position="135"/>
        <end position="151"/>
    </location>
</feature>
<dbReference type="OrthoDB" id="4139357at2759"/>
<feature type="transmembrane region" description="Helical" evidence="6">
    <location>
        <begin position="348"/>
        <end position="368"/>
    </location>
</feature>
<dbReference type="GO" id="GO:0005886">
    <property type="term" value="C:plasma membrane"/>
    <property type="evidence" value="ECO:0007669"/>
    <property type="project" value="TreeGrafter"/>
</dbReference>
<evidence type="ECO:0000256" key="4">
    <source>
        <dbReference type="ARBA" id="ARBA00023136"/>
    </source>
</evidence>
<dbReference type="PANTHER" id="PTHR23508:SF10">
    <property type="entry name" value="CARBOXYLIC ACID TRANSPORTER PROTEIN HOMOLOG"/>
    <property type="match status" value="1"/>
</dbReference>
<dbReference type="Proteomes" id="UP000006671">
    <property type="component" value="Unassembled WGS sequence"/>
</dbReference>
<feature type="compositionally biased region" description="Low complexity" evidence="5">
    <location>
        <begin position="461"/>
        <end position="474"/>
    </location>
</feature>
<feature type="transmembrane region" description="Helical" evidence="6">
    <location>
        <begin position="696"/>
        <end position="719"/>
    </location>
</feature>
<dbReference type="InterPro" id="IPR005828">
    <property type="entry name" value="MFS_sugar_transport-like"/>
</dbReference>
<keyword evidence="3 6" id="KW-1133">Transmembrane helix</keyword>
<dbReference type="Pfam" id="PF00083">
    <property type="entry name" value="Sugar_tr"/>
    <property type="match status" value="1"/>
</dbReference>
<dbReference type="AlphaFoldDB" id="D2VLP3"/>
<dbReference type="EMBL" id="GG738881">
    <property type="protein sequence ID" value="EFC42094.1"/>
    <property type="molecule type" value="Genomic_DNA"/>
</dbReference>
<evidence type="ECO:0000256" key="2">
    <source>
        <dbReference type="ARBA" id="ARBA00022692"/>
    </source>
</evidence>
<dbReference type="SUPFAM" id="SSF103473">
    <property type="entry name" value="MFS general substrate transporter"/>
    <property type="match status" value="1"/>
</dbReference>
<dbReference type="GO" id="GO:0046943">
    <property type="term" value="F:carboxylic acid transmembrane transporter activity"/>
    <property type="evidence" value="ECO:0007669"/>
    <property type="project" value="TreeGrafter"/>
</dbReference>
<dbReference type="RefSeq" id="XP_002674838.1">
    <property type="nucleotide sequence ID" value="XM_002674792.1"/>
</dbReference>
<feature type="compositionally biased region" description="Low complexity" evidence="5">
    <location>
        <begin position="77"/>
        <end position="119"/>
    </location>
</feature>
<reference evidence="8 9" key="1">
    <citation type="journal article" date="2010" name="Cell">
        <title>The genome of Naegleria gruberi illuminates early eukaryotic versatility.</title>
        <authorList>
            <person name="Fritz-Laylin L.K."/>
            <person name="Prochnik S.E."/>
            <person name="Ginger M.L."/>
            <person name="Dacks J.B."/>
            <person name="Carpenter M.L."/>
            <person name="Field M.C."/>
            <person name="Kuo A."/>
            <person name="Paredez A."/>
            <person name="Chapman J."/>
            <person name="Pham J."/>
            <person name="Shu S."/>
            <person name="Neupane R."/>
            <person name="Cipriano M."/>
            <person name="Mancuso J."/>
            <person name="Tu H."/>
            <person name="Salamov A."/>
            <person name="Lindquist E."/>
            <person name="Shapiro H."/>
            <person name="Lucas S."/>
            <person name="Grigoriev I.V."/>
            <person name="Cande W.Z."/>
            <person name="Fulton C."/>
            <person name="Rokhsar D.S."/>
            <person name="Dawson S.C."/>
        </authorList>
    </citation>
    <scope>NUCLEOTIDE SEQUENCE [LARGE SCALE GENOMIC DNA]</scope>
    <source>
        <strain evidence="8 9">NEG-M</strain>
    </source>
</reference>
<keyword evidence="9" id="KW-1185">Reference proteome</keyword>
<feature type="transmembrane region" description="Helical" evidence="6">
    <location>
        <begin position="317"/>
        <end position="336"/>
    </location>
</feature>
<evidence type="ECO:0000313" key="9">
    <source>
        <dbReference type="Proteomes" id="UP000006671"/>
    </source>
</evidence>
<protein>
    <submittedName>
        <fullName evidence="8">Predicted protein</fullName>
    </submittedName>
</protein>
<keyword evidence="2 6" id="KW-0812">Transmembrane</keyword>
<feature type="region of interest" description="Disordered" evidence="5">
    <location>
        <begin position="77"/>
        <end position="190"/>
    </location>
</feature>
<feature type="transmembrane region" description="Helical" evidence="6">
    <location>
        <begin position="725"/>
        <end position="745"/>
    </location>
</feature>
<evidence type="ECO:0000256" key="6">
    <source>
        <dbReference type="SAM" id="Phobius"/>
    </source>
</evidence>
<accession>D2VLP3</accession>
<feature type="transmembrane region" description="Helical" evidence="6">
    <location>
        <begin position="635"/>
        <end position="654"/>
    </location>
</feature>
<dbReference type="eggNOG" id="KOG0252">
    <property type="taxonomic scope" value="Eukaryota"/>
</dbReference>
<evidence type="ECO:0000259" key="7">
    <source>
        <dbReference type="PROSITE" id="PS50850"/>
    </source>
</evidence>
<sequence length="758" mass="83224">MESPFVNNGPKRSIIDPSTRVQPAQKKRVRFADSVTLFPITYINVSPREEKPNNLTWYQQQQQQQPQQQFSIVTTISSPISPTPSSSSTTAPTPGSVVPKSNGTTTTATVTKTTSATSSNPPKKEMNNSTPPQQSTNSTNAKSTVSSNSSSKEAKEEDTIPSNHFNEDNEKDNDDNSGNPNDNYEDDEFRTNDGKRRFWGLTGYQYLVLSSAWLGWAFDIFDGVLFSYAAPICIPNLLGYPDDQITSTAAKEQTALWSSILSTVLLFGWGCGGVFFGWLTDKVGRSKTMMITIIVYSIGTFLAAFSFHISVLVILRFVASLGIGGEWSAGAALISETLPIEKRVIGGVLLYTAAPLGSMASFAVNYLITSVLLQTTTNPIVNGTITNSTMLITDGLMSGDINAPVVTGGPIPLWLSWRILFAIGVIPTIVGIFVRICVKEPDAWLEQKKREKEEEEEENNTLESNEINENNETELPQTPPRNRNVSIVSASPAAFQKNEDSISLNTEDDLKEIDLNDQPVMPPIRSESEFSSTSLTPLKKKKKGSSYLDLFANADLRKRTISAILFVCPALISWWCISTFIPILSTHLASPIEDATERKITQNQYSVLGNMLFNFGGLIGTLLVIPIAMKLGRLWVYRIYFFCSTIFIIIAFGIPDMSPYVRFCLMFPVGLFVFGAFGSFTFYLPELFPLELRGRGAGFTYNCGRFGTAVFPFIVGIMVSQGVNPLIVLACLSVATAAGFVVSVIPKFAVETKNLVLH</sequence>
<feature type="region of interest" description="Disordered" evidence="5">
    <location>
        <begin position="1"/>
        <end position="27"/>
    </location>
</feature>
<dbReference type="InterPro" id="IPR036259">
    <property type="entry name" value="MFS_trans_sf"/>
</dbReference>
<dbReference type="Gene3D" id="1.20.1250.20">
    <property type="entry name" value="MFS general substrate transporter like domains"/>
    <property type="match status" value="1"/>
</dbReference>
<dbReference type="GeneID" id="8851669"/>
<feature type="transmembrane region" description="Helical" evidence="6">
    <location>
        <begin position="660"/>
        <end position="684"/>
    </location>
</feature>
<dbReference type="PANTHER" id="PTHR23508">
    <property type="entry name" value="CARBOXYLIC ACID TRANSPORTER PROTEIN HOMOLOG"/>
    <property type="match status" value="1"/>
</dbReference>
<keyword evidence="4 6" id="KW-0472">Membrane</keyword>
<comment type="subcellular location">
    <subcellularLocation>
        <location evidence="1">Membrane</location>
        <topology evidence="1">Multi-pass membrane protein</topology>
    </subcellularLocation>
</comment>
<dbReference type="InterPro" id="IPR020846">
    <property type="entry name" value="MFS_dom"/>
</dbReference>
<name>D2VLP3_NAEGR</name>
<organism evidence="9">
    <name type="scientific">Naegleria gruberi</name>
    <name type="common">Amoeba</name>
    <dbReference type="NCBI Taxonomy" id="5762"/>
    <lineage>
        <taxon>Eukaryota</taxon>
        <taxon>Discoba</taxon>
        <taxon>Heterolobosea</taxon>
        <taxon>Tetramitia</taxon>
        <taxon>Eutetramitia</taxon>
        <taxon>Vahlkampfiidae</taxon>
        <taxon>Naegleria</taxon>
    </lineage>
</organism>
<gene>
    <name evidence="8" type="ORF">NAEGRDRAFT_50591</name>
</gene>